<proteinExistence type="predicted"/>
<dbReference type="Proteomes" id="UP001596456">
    <property type="component" value="Unassembled WGS sequence"/>
</dbReference>
<dbReference type="RefSeq" id="WP_377359421.1">
    <property type="nucleotide sequence ID" value="NZ_JBHTCM010000010.1"/>
</dbReference>
<dbReference type="Gene3D" id="1.10.10.10">
    <property type="entry name" value="Winged helix-like DNA-binding domain superfamily/Winged helix DNA-binding domain"/>
    <property type="match status" value="1"/>
</dbReference>
<dbReference type="InterPro" id="IPR036388">
    <property type="entry name" value="WH-like_DNA-bd_sf"/>
</dbReference>
<dbReference type="InterPro" id="IPR009057">
    <property type="entry name" value="Homeodomain-like_sf"/>
</dbReference>
<accession>A0ABW2KXC5</accession>
<sequence length="195" mass="21777">MLPTVRLTVREAAFVSGVSHEHIAKAFDEHAVESVASAPRRRELDIVRTVIIAVREALKSYPAHLKEAAQQAVQRTLREARSLADIADVEVADDFVVTRVRLRELARTVQDRIDRLRRLRELIVVARADGRTGAPVFRGTRVPVRQVAVLVRDGADRRAVLAAFPGLTEEMVEMALLYDELHPRRGRPSRGGPAE</sequence>
<name>A0ABW2KXC5_9PROT</name>
<evidence type="ECO:0000313" key="2">
    <source>
        <dbReference type="Proteomes" id="UP001596456"/>
    </source>
</evidence>
<dbReference type="SUPFAM" id="SSF46689">
    <property type="entry name" value="Homeodomain-like"/>
    <property type="match status" value="1"/>
</dbReference>
<gene>
    <name evidence="1" type="ORF">ACFQPS_12480</name>
</gene>
<dbReference type="Pfam" id="PF04255">
    <property type="entry name" value="DUF433"/>
    <property type="match status" value="1"/>
</dbReference>
<organism evidence="1 2">
    <name type="scientific">Rhodocista pekingensis</name>
    <dbReference type="NCBI Taxonomy" id="201185"/>
    <lineage>
        <taxon>Bacteria</taxon>
        <taxon>Pseudomonadati</taxon>
        <taxon>Pseudomonadota</taxon>
        <taxon>Alphaproteobacteria</taxon>
        <taxon>Rhodospirillales</taxon>
        <taxon>Azospirillaceae</taxon>
        <taxon>Rhodocista</taxon>
    </lineage>
</organism>
<evidence type="ECO:0000313" key="1">
    <source>
        <dbReference type="EMBL" id="MFC7333980.1"/>
    </source>
</evidence>
<keyword evidence="2" id="KW-1185">Reference proteome</keyword>
<reference evidence="2" key="1">
    <citation type="journal article" date="2019" name="Int. J. Syst. Evol. Microbiol.">
        <title>The Global Catalogue of Microorganisms (GCM) 10K type strain sequencing project: providing services to taxonomists for standard genome sequencing and annotation.</title>
        <authorList>
            <consortium name="The Broad Institute Genomics Platform"/>
            <consortium name="The Broad Institute Genome Sequencing Center for Infectious Disease"/>
            <person name="Wu L."/>
            <person name="Ma J."/>
        </authorList>
    </citation>
    <scope>NUCLEOTIDE SEQUENCE [LARGE SCALE GENOMIC DNA]</scope>
    <source>
        <strain evidence="2">CGMCC 1.16275</strain>
    </source>
</reference>
<comment type="caution">
    <text evidence="1">The sequence shown here is derived from an EMBL/GenBank/DDBJ whole genome shotgun (WGS) entry which is preliminary data.</text>
</comment>
<dbReference type="InterPro" id="IPR007367">
    <property type="entry name" value="DUF433"/>
</dbReference>
<protein>
    <submittedName>
        <fullName evidence="1">DUF433 domain-containing protein</fullName>
    </submittedName>
</protein>
<dbReference type="EMBL" id="JBHTCM010000010">
    <property type="protein sequence ID" value="MFC7333980.1"/>
    <property type="molecule type" value="Genomic_DNA"/>
</dbReference>